<gene>
    <name evidence="4" type="ORF">AB8B22_03385</name>
</gene>
<dbReference type="PANTHER" id="PTHR42953:SF3">
    <property type="entry name" value="HIGH-AFFINITY ZINC UPTAKE SYSTEM PROTEIN ZNUA"/>
    <property type="match status" value="1"/>
</dbReference>
<dbReference type="InterPro" id="IPR006127">
    <property type="entry name" value="ZnuA-like"/>
</dbReference>
<keyword evidence="3" id="KW-0732">Signal</keyword>
<dbReference type="SUPFAM" id="SSF53807">
    <property type="entry name" value="Helical backbone' metal receptor"/>
    <property type="match status" value="1"/>
</dbReference>
<evidence type="ECO:0000256" key="3">
    <source>
        <dbReference type="ARBA" id="ARBA00022729"/>
    </source>
</evidence>
<dbReference type="GO" id="GO:0030001">
    <property type="term" value="P:metal ion transport"/>
    <property type="evidence" value="ECO:0007669"/>
    <property type="project" value="InterPro"/>
</dbReference>
<evidence type="ECO:0000313" key="4">
    <source>
        <dbReference type="EMBL" id="XDU67473.1"/>
    </source>
</evidence>
<dbReference type="RefSeq" id="WP_094079009.1">
    <property type="nucleotide sequence ID" value="NZ_CP165644.1"/>
</dbReference>
<dbReference type="PANTHER" id="PTHR42953">
    <property type="entry name" value="HIGH-AFFINITY ZINC UPTAKE SYSTEM PROTEIN ZNUA-RELATED"/>
    <property type="match status" value="1"/>
</dbReference>
<keyword evidence="2" id="KW-0813">Transport</keyword>
<proteinExistence type="inferred from homology"/>
<comment type="similarity">
    <text evidence="1">Belongs to the bacterial solute-binding protein 9 family.</text>
</comment>
<name>A0AB39VJM5_9FUSO</name>
<sequence length="305" mass="35118">MKKFFIVLAAGLIIVSCGNKTESGKNDLKNVNFSKNQDKETLVASVPPLKWVVQKIAGKEYNVISVIQPNMNHELFEPKTDDLVRLEKSKLFFTYDALNFEEKITSAINDKNKVLNVLNGIDPHLFLEDHDDDEHGGHHHDEHEHNGKFDPHVWFSLEMMPKVAENIKNKLVETYPNQKDKFEKNYNDFIKELDGFKKEISEKMSKKTKKHFMIYHPALEYFLKGTGIEEEAIESEGKEPSAKQIQEIISEAKEDGISTILVQPQFPKQSIDIIAKEIPNAKIVTFNTDEEDVFENLRKFVDSLQ</sequence>
<dbReference type="Gene3D" id="3.40.50.1980">
    <property type="entry name" value="Nitrogenase molybdenum iron protein domain"/>
    <property type="match status" value="2"/>
</dbReference>
<accession>A0AB39VJM5</accession>
<dbReference type="AlphaFoldDB" id="A0AB39VJM5"/>
<dbReference type="InterPro" id="IPR050492">
    <property type="entry name" value="Bact_metal-bind_prot9"/>
</dbReference>
<dbReference type="Pfam" id="PF01297">
    <property type="entry name" value="ZnuA"/>
    <property type="match status" value="1"/>
</dbReference>
<protein>
    <submittedName>
        <fullName evidence="4">Metal ABC transporter substrate-binding protein</fullName>
    </submittedName>
</protein>
<dbReference type="KEGG" id="lrug:AB8B22_03385"/>
<dbReference type="PROSITE" id="PS51257">
    <property type="entry name" value="PROKAR_LIPOPROTEIN"/>
    <property type="match status" value="1"/>
</dbReference>
<dbReference type="GO" id="GO:0046872">
    <property type="term" value="F:metal ion binding"/>
    <property type="evidence" value="ECO:0007669"/>
    <property type="project" value="InterPro"/>
</dbReference>
<dbReference type="EMBL" id="CP165644">
    <property type="protein sequence ID" value="XDU67473.1"/>
    <property type="molecule type" value="Genomic_DNA"/>
</dbReference>
<evidence type="ECO:0000256" key="2">
    <source>
        <dbReference type="ARBA" id="ARBA00022448"/>
    </source>
</evidence>
<evidence type="ECO:0000256" key="1">
    <source>
        <dbReference type="ARBA" id="ARBA00011028"/>
    </source>
</evidence>
<organism evidence="4">
    <name type="scientific">Leptotrichia rugosa</name>
    <dbReference type="NCBI Taxonomy" id="3239302"/>
    <lineage>
        <taxon>Bacteria</taxon>
        <taxon>Fusobacteriati</taxon>
        <taxon>Fusobacteriota</taxon>
        <taxon>Fusobacteriia</taxon>
        <taxon>Fusobacteriales</taxon>
        <taxon>Leptotrichiaceae</taxon>
        <taxon>Leptotrichia</taxon>
    </lineage>
</organism>
<reference evidence="4" key="1">
    <citation type="submission" date="2024-07" db="EMBL/GenBank/DDBJ databases">
        <authorList>
            <person name="Li X.-J."/>
            <person name="Wang X."/>
        </authorList>
    </citation>
    <scope>NUCLEOTIDE SEQUENCE</scope>
    <source>
        <strain evidence="4">HSP-334</strain>
    </source>
</reference>